<dbReference type="KEGG" id="vg:26516568"/>
<accession>A0A0C5AMU9</accession>
<evidence type="ECO:0000313" key="4">
    <source>
        <dbReference type="Proteomes" id="UP000032135"/>
    </source>
</evidence>
<organism evidence="3 4">
    <name type="scientific">Cyanophage P-TIM40</name>
    <dbReference type="NCBI Taxonomy" id="1589733"/>
    <lineage>
        <taxon>Viruses</taxon>
        <taxon>Duplodnaviria</taxon>
        <taxon>Heunggongvirae</taxon>
        <taxon>Uroviricota</taxon>
        <taxon>Caudoviricetes</taxon>
        <taxon>Pantevenvirales</taxon>
        <taxon>Kyanoviridae</taxon>
        <taxon>Libanvirus</taxon>
        <taxon>Libanvirus ptim40</taxon>
    </lineage>
</organism>
<dbReference type="Pfam" id="PF02672">
    <property type="entry name" value="CP12"/>
    <property type="match status" value="1"/>
</dbReference>
<feature type="region of interest" description="Disordered" evidence="1">
    <location>
        <begin position="1"/>
        <end position="24"/>
    </location>
</feature>
<dbReference type="SMART" id="SM01093">
    <property type="entry name" value="CP12"/>
    <property type="match status" value="1"/>
</dbReference>
<reference evidence="3 4" key="1">
    <citation type="submission" date="2014-11" db="EMBL/GenBank/DDBJ databases">
        <authorList>
            <person name="Fedida A."/>
            <person name="Lindell D."/>
        </authorList>
    </citation>
    <scope>NUCLEOTIDE SEQUENCE [LARGE SCALE GENOMIC DNA]</scope>
</reference>
<evidence type="ECO:0000259" key="2">
    <source>
        <dbReference type="SMART" id="SM01093"/>
    </source>
</evidence>
<dbReference type="EMBL" id="KP211958">
    <property type="protein sequence ID" value="AJK27450.1"/>
    <property type="molecule type" value="Genomic_DNA"/>
</dbReference>
<proteinExistence type="predicted"/>
<gene>
    <name evidence="3" type="ORF">PTIM40_23</name>
</gene>
<evidence type="ECO:0000313" key="3">
    <source>
        <dbReference type="EMBL" id="AJK27450.1"/>
    </source>
</evidence>
<name>A0A0C5AMU9_9CAUD</name>
<sequence length="75" mass="8898">MKSIESHIEKDKQILSDPTTNPQMRRHIEVELHELEDYVSHHKQEIKAGDHHDPNALELFCDQHPEEPECLIYED</sequence>
<keyword evidence="4" id="KW-1185">Reference proteome</keyword>
<dbReference type="GeneID" id="26516568"/>
<evidence type="ECO:0000256" key="1">
    <source>
        <dbReference type="SAM" id="MobiDB-lite"/>
    </source>
</evidence>
<dbReference type="RefSeq" id="YP_009188098.1">
    <property type="nucleotide sequence ID" value="NC_028663.1"/>
</dbReference>
<protein>
    <recommendedName>
        <fullName evidence="2">CP12 domain-containing protein</fullName>
    </recommendedName>
</protein>
<feature type="compositionally biased region" description="Basic and acidic residues" evidence="1">
    <location>
        <begin position="1"/>
        <end position="14"/>
    </location>
</feature>
<dbReference type="InterPro" id="IPR003823">
    <property type="entry name" value="CP12_dom"/>
</dbReference>
<feature type="domain" description="CP12" evidence="2">
    <location>
        <begin position="4"/>
        <end position="75"/>
    </location>
</feature>
<dbReference type="OrthoDB" id="21509at10239"/>
<dbReference type="Proteomes" id="UP000032135">
    <property type="component" value="Segment"/>
</dbReference>